<reference evidence="1 2" key="1">
    <citation type="submission" date="2020-08" db="EMBL/GenBank/DDBJ databases">
        <title>Draft genome sequencing of an Anaerocolumna strain isolated from anoxic soil subjected to BSD treatment.</title>
        <authorList>
            <person name="Uek A."/>
            <person name="Tonouchi A."/>
        </authorList>
    </citation>
    <scope>NUCLEOTIDE SEQUENCE [LARGE SCALE GENOMIC DNA]</scope>
    <source>
        <strain evidence="1 2">CTTW</strain>
    </source>
</reference>
<keyword evidence="2" id="KW-1185">Reference proteome</keyword>
<sequence>MARWKKRFLLLFLFLLFFLVPLLLPGGSTSNPKAFAGGGRVDKGSPSFVTNGEAPVIRFDGEEMYAYFQTTDKLLTVDGTDEISMPKLLEGEEISITFPVSSPDKQNSATASEEGRINLTLTADPIYWRFVTDKDDIGVGNFTVNLEALKELLPQELKGFTTEYRISGTEKELKESLRIKHADNESDSTGYIAGDGLTLNQLPEEFSRIGRDKSKGELIGRLKLAANYAFKVPPNEYSAAVQGKLTLVIWKNIYKN</sequence>
<accession>A0A7I8DLW9</accession>
<protein>
    <submittedName>
        <fullName evidence="1">Uncharacterized protein</fullName>
    </submittedName>
</protein>
<dbReference type="EMBL" id="AP023368">
    <property type="protein sequence ID" value="BCJ97276.1"/>
    <property type="molecule type" value="Genomic_DNA"/>
</dbReference>
<reference evidence="1 2" key="2">
    <citation type="submission" date="2020-08" db="EMBL/GenBank/DDBJ databases">
        <authorList>
            <person name="Ueki A."/>
            <person name="Tonouchi A."/>
        </authorList>
    </citation>
    <scope>NUCLEOTIDE SEQUENCE [LARGE SCALE GENOMIC DNA]</scope>
    <source>
        <strain evidence="1 2">CTTW</strain>
    </source>
</reference>
<dbReference type="Proteomes" id="UP000515703">
    <property type="component" value="Chromosome"/>
</dbReference>
<dbReference type="AlphaFoldDB" id="A0A7I8DLW9"/>
<dbReference type="RefSeq" id="WP_185257721.1">
    <property type="nucleotide sequence ID" value="NZ_AP023368.1"/>
</dbReference>
<proteinExistence type="predicted"/>
<name>A0A7I8DLW9_9FIRM</name>
<gene>
    <name evidence="1" type="ORF">bsdcttw_03170</name>
</gene>
<evidence type="ECO:0000313" key="1">
    <source>
        <dbReference type="EMBL" id="BCJ97276.1"/>
    </source>
</evidence>
<dbReference type="KEGG" id="acht:bsdcttw_03170"/>
<organism evidence="1 2">
    <name type="scientific">Anaerocolumna chitinilytica</name>
    <dbReference type="NCBI Taxonomy" id="1727145"/>
    <lineage>
        <taxon>Bacteria</taxon>
        <taxon>Bacillati</taxon>
        <taxon>Bacillota</taxon>
        <taxon>Clostridia</taxon>
        <taxon>Lachnospirales</taxon>
        <taxon>Lachnospiraceae</taxon>
        <taxon>Anaerocolumna</taxon>
    </lineage>
</organism>
<evidence type="ECO:0000313" key="2">
    <source>
        <dbReference type="Proteomes" id="UP000515703"/>
    </source>
</evidence>